<keyword evidence="4" id="KW-1185">Reference proteome</keyword>
<dbReference type="EMBL" id="KB468124">
    <property type="protein sequence ID" value="PCH42353.1"/>
    <property type="molecule type" value="Genomic_DNA"/>
</dbReference>
<dbReference type="AlphaFoldDB" id="A0A2H3JR32"/>
<dbReference type="OrthoDB" id="270639at2759"/>
<dbReference type="Pfam" id="PF00472">
    <property type="entry name" value="RF-1"/>
    <property type="match status" value="1"/>
</dbReference>
<evidence type="ECO:0000313" key="3">
    <source>
        <dbReference type="EMBL" id="PCH42353.1"/>
    </source>
</evidence>
<dbReference type="GO" id="GO:0070126">
    <property type="term" value="P:mitochondrial translational termination"/>
    <property type="evidence" value="ECO:0007669"/>
    <property type="project" value="TreeGrafter"/>
</dbReference>
<evidence type="ECO:0000259" key="2">
    <source>
        <dbReference type="Pfam" id="PF00472"/>
    </source>
</evidence>
<dbReference type="InterPro" id="IPR000352">
    <property type="entry name" value="Pep_chain_release_fac_I"/>
</dbReference>
<organism evidence="3 4">
    <name type="scientific">Wolfiporia cocos (strain MD-104)</name>
    <name type="common">Brown rot fungus</name>
    <dbReference type="NCBI Taxonomy" id="742152"/>
    <lineage>
        <taxon>Eukaryota</taxon>
        <taxon>Fungi</taxon>
        <taxon>Dikarya</taxon>
        <taxon>Basidiomycota</taxon>
        <taxon>Agaricomycotina</taxon>
        <taxon>Agaricomycetes</taxon>
        <taxon>Polyporales</taxon>
        <taxon>Phaeolaceae</taxon>
        <taxon>Wolfiporia</taxon>
    </lineage>
</organism>
<name>A0A2H3JR32_WOLCO</name>
<dbReference type="SUPFAM" id="SSF110916">
    <property type="entry name" value="Peptidyl-tRNA hydrolase domain-like"/>
    <property type="match status" value="1"/>
</dbReference>
<dbReference type="Proteomes" id="UP000218811">
    <property type="component" value="Unassembled WGS sequence"/>
</dbReference>
<dbReference type="STRING" id="742152.A0A2H3JR32"/>
<protein>
    <recommendedName>
        <fullName evidence="2">Prokaryotic-type class I peptide chain release factors domain-containing protein</fullName>
    </recommendedName>
</protein>
<feature type="compositionally biased region" description="Basic and acidic residues" evidence="1">
    <location>
        <begin position="162"/>
        <end position="199"/>
    </location>
</feature>
<dbReference type="OMA" id="WYNSFDA"/>
<dbReference type="GO" id="GO:0005762">
    <property type="term" value="C:mitochondrial large ribosomal subunit"/>
    <property type="evidence" value="ECO:0007669"/>
    <property type="project" value="TreeGrafter"/>
</dbReference>
<gene>
    <name evidence="3" type="ORF">WOLCODRAFT_25323</name>
</gene>
<feature type="region of interest" description="Disordered" evidence="1">
    <location>
        <begin position="159"/>
        <end position="199"/>
    </location>
</feature>
<evidence type="ECO:0000313" key="4">
    <source>
        <dbReference type="Proteomes" id="UP000218811"/>
    </source>
</evidence>
<dbReference type="PANTHER" id="PTHR11075">
    <property type="entry name" value="PEPTIDE CHAIN RELEASE FACTOR"/>
    <property type="match status" value="1"/>
</dbReference>
<feature type="domain" description="Prokaryotic-type class I peptide chain release factors" evidence="2">
    <location>
        <begin position="62"/>
        <end position="193"/>
    </location>
</feature>
<dbReference type="GO" id="GO:0004045">
    <property type="term" value="F:peptidyl-tRNA hydrolase activity"/>
    <property type="evidence" value="ECO:0007669"/>
    <property type="project" value="TreeGrafter"/>
</dbReference>
<proteinExistence type="predicted"/>
<dbReference type="GO" id="GO:0016150">
    <property type="term" value="F:translation release factor activity, codon nonspecific"/>
    <property type="evidence" value="ECO:0007669"/>
    <property type="project" value="TreeGrafter"/>
</dbReference>
<evidence type="ECO:0000256" key="1">
    <source>
        <dbReference type="SAM" id="MobiDB-lite"/>
    </source>
</evidence>
<dbReference type="PANTHER" id="PTHR11075:SF54">
    <property type="entry name" value="LARGE RIBOSOMAL SUBUNIT PROTEIN ML62"/>
    <property type="match status" value="1"/>
</dbReference>
<dbReference type="Gene3D" id="3.30.160.20">
    <property type="match status" value="1"/>
</dbReference>
<accession>A0A2H3JR32</accession>
<reference evidence="3 4" key="1">
    <citation type="journal article" date="2012" name="Science">
        <title>The Paleozoic origin of enzymatic lignin decomposition reconstructed from 31 fungal genomes.</title>
        <authorList>
            <person name="Floudas D."/>
            <person name="Binder M."/>
            <person name="Riley R."/>
            <person name="Barry K."/>
            <person name="Blanchette R.A."/>
            <person name="Henrissat B."/>
            <person name="Martinez A.T."/>
            <person name="Otillar R."/>
            <person name="Spatafora J.W."/>
            <person name="Yadav J.S."/>
            <person name="Aerts A."/>
            <person name="Benoit I."/>
            <person name="Boyd A."/>
            <person name="Carlson A."/>
            <person name="Copeland A."/>
            <person name="Coutinho P.M."/>
            <person name="de Vries R.P."/>
            <person name="Ferreira P."/>
            <person name="Findley K."/>
            <person name="Foster B."/>
            <person name="Gaskell J."/>
            <person name="Glotzer D."/>
            <person name="Gorecki P."/>
            <person name="Heitman J."/>
            <person name="Hesse C."/>
            <person name="Hori C."/>
            <person name="Igarashi K."/>
            <person name="Jurgens J.A."/>
            <person name="Kallen N."/>
            <person name="Kersten P."/>
            <person name="Kohler A."/>
            <person name="Kuees U."/>
            <person name="Kumar T.K.A."/>
            <person name="Kuo A."/>
            <person name="LaButti K."/>
            <person name="Larrondo L.F."/>
            <person name="Lindquist E."/>
            <person name="Ling A."/>
            <person name="Lombard V."/>
            <person name="Lucas S."/>
            <person name="Lundell T."/>
            <person name="Martin R."/>
            <person name="McLaughlin D.J."/>
            <person name="Morgenstern I."/>
            <person name="Morin E."/>
            <person name="Murat C."/>
            <person name="Nagy L.G."/>
            <person name="Nolan M."/>
            <person name="Ohm R.A."/>
            <person name="Patyshakuliyeva A."/>
            <person name="Rokas A."/>
            <person name="Ruiz-Duenas F.J."/>
            <person name="Sabat G."/>
            <person name="Salamov A."/>
            <person name="Samejima M."/>
            <person name="Schmutz J."/>
            <person name="Slot J.C."/>
            <person name="St John F."/>
            <person name="Stenlid J."/>
            <person name="Sun H."/>
            <person name="Sun S."/>
            <person name="Syed K."/>
            <person name="Tsang A."/>
            <person name="Wiebenga A."/>
            <person name="Young D."/>
            <person name="Pisabarro A."/>
            <person name="Eastwood D.C."/>
            <person name="Martin F."/>
            <person name="Cullen D."/>
            <person name="Grigoriev I.V."/>
            <person name="Hibbett D.S."/>
        </authorList>
    </citation>
    <scope>NUCLEOTIDE SEQUENCE [LARGE SCALE GENOMIC DNA]</scope>
    <source>
        <strain evidence="3 4">MD-104</strain>
    </source>
</reference>
<sequence>MFTNCTSALVVSLWRPSRFVLIRRFAHSGSVADLPAPPPLQVLQDAADSAQAREWIAKFQAQEIPRNAVELAFSRSSGPGGQNVNKVNTKATLRCSLNSAWLPPWSKEYLIKSTAYVASTHTVQITSTVYRSQAQNIQECLSKLHALIVSAASAGLVNETSEEQKERVRRLERAAKARRREGKEKRSDVKRARRSKDWD</sequence>
<dbReference type="InterPro" id="IPR052104">
    <property type="entry name" value="Mito_Release_Factor_mL62"/>
</dbReference>